<keyword evidence="6" id="KW-0479">Metal-binding</keyword>
<dbReference type="Pfam" id="PF13023">
    <property type="entry name" value="HD_3"/>
    <property type="match status" value="1"/>
</dbReference>
<dbReference type="SMART" id="SM00471">
    <property type="entry name" value="HDc"/>
    <property type="match status" value="1"/>
</dbReference>
<dbReference type="GO" id="GO:0002953">
    <property type="term" value="F:5'-deoxynucleotidase activity"/>
    <property type="evidence" value="ECO:0007669"/>
    <property type="project" value="UniProtKB-EC"/>
</dbReference>
<reference evidence="9" key="1">
    <citation type="submission" date="2020-10" db="EMBL/GenBank/DDBJ databases">
        <authorList>
            <person name="Gilroy R."/>
        </authorList>
    </citation>
    <scope>NUCLEOTIDE SEQUENCE</scope>
    <source>
        <strain evidence="9">CHK190-19873</strain>
    </source>
</reference>
<dbReference type="GO" id="GO:0005737">
    <property type="term" value="C:cytoplasm"/>
    <property type="evidence" value="ECO:0007669"/>
    <property type="project" value="TreeGrafter"/>
</dbReference>
<dbReference type="SUPFAM" id="SSF109604">
    <property type="entry name" value="HD-domain/PDEase-like"/>
    <property type="match status" value="1"/>
</dbReference>
<dbReference type="Proteomes" id="UP000823935">
    <property type="component" value="Unassembled WGS sequence"/>
</dbReference>
<dbReference type="PANTHER" id="PTHR11845:SF13">
    <property type="entry name" value="5'-DEOXYNUCLEOTIDASE HDDC2"/>
    <property type="match status" value="1"/>
</dbReference>
<sequence>MNVKEYLKLLDLAENLKNNTRHSWTSSGRRESVAEHSWRLCFMAYFVKDEFPDTDMDKVLKMCLFHDFGEAFTGDIPTFEKRGEDEQEEARQIRRWLAKLPGPYREELTELFREMDAQETPEAKLYKALDKLEAVIQHNEADLSTWLPLEYALQLTYGKEQVQFSEYLKELKAAIDQVTKDKIRGDAPRGKAGAENTEE</sequence>
<comment type="caution">
    <text evidence="9">The sequence shown here is derived from an EMBL/GenBank/DDBJ whole genome shotgun (WGS) entry which is preliminary data.</text>
</comment>
<evidence type="ECO:0000256" key="4">
    <source>
        <dbReference type="ARBA" id="ARBA00011738"/>
    </source>
</evidence>
<evidence type="ECO:0000256" key="3">
    <source>
        <dbReference type="ARBA" id="ARBA00001941"/>
    </source>
</evidence>
<dbReference type="EMBL" id="DVIQ01000063">
    <property type="protein sequence ID" value="HIS31970.1"/>
    <property type="molecule type" value="Genomic_DNA"/>
</dbReference>
<evidence type="ECO:0000256" key="2">
    <source>
        <dbReference type="ARBA" id="ARBA00001936"/>
    </source>
</evidence>
<dbReference type="AlphaFoldDB" id="A0A9D1JKA2"/>
<gene>
    <name evidence="9" type="ORF">IAB44_10550</name>
</gene>
<dbReference type="InterPro" id="IPR006674">
    <property type="entry name" value="HD_domain"/>
</dbReference>
<dbReference type="EC" id="3.1.3.89" evidence="5"/>
<evidence type="ECO:0000256" key="5">
    <source>
        <dbReference type="ARBA" id="ARBA00012964"/>
    </source>
</evidence>
<dbReference type="GO" id="GO:0046872">
    <property type="term" value="F:metal ion binding"/>
    <property type="evidence" value="ECO:0007669"/>
    <property type="project" value="UniProtKB-KW"/>
</dbReference>
<keyword evidence="7" id="KW-0378">Hydrolase</keyword>
<dbReference type="PANTHER" id="PTHR11845">
    <property type="entry name" value="5'-DEOXYNUCLEOTIDASE HDDC2"/>
    <property type="match status" value="1"/>
</dbReference>
<evidence type="ECO:0000256" key="7">
    <source>
        <dbReference type="ARBA" id="ARBA00022801"/>
    </source>
</evidence>
<organism evidence="9 10">
    <name type="scientific">Candidatus Limivivens intestinipullorum</name>
    <dbReference type="NCBI Taxonomy" id="2840858"/>
    <lineage>
        <taxon>Bacteria</taxon>
        <taxon>Bacillati</taxon>
        <taxon>Bacillota</taxon>
        <taxon>Clostridia</taxon>
        <taxon>Lachnospirales</taxon>
        <taxon>Lachnospiraceae</taxon>
        <taxon>Lachnospiraceae incertae sedis</taxon>
        <taxon>Candidatus Limivivens</taxon>
    </lineage>
</organism>
<evidence type="ECO:0000313" key="9">
    <source>
        <dbReference type="EMBL" id="HIS31970.1"/>
    </source>
</evidence>
<evidence type="ECO:0000259" key="8">
    <source>
        <dbReference type="SMART" id="SM00471"/>
    </source>
</evidence>
<comment type="subunit">
    <text evidence="4">Homodimer.</text>
</comment>
<accession>A0A9D1JKA2</accession>
<comment type="catalytic activity">
    <reaction evidence="1">
        <text>a 2'-deoxyribonucleoside 5'-phosphate + H2O = a 2'-deoxyribonucleoside + phosphate</text>
        <dbReference type="Rhea" id="RHEA:36167"/>
        <dbReference type="ChEBI" id="CHEBI:15377"/>
        <dbReference type="ChEBI" id="CHEBI:18274"/>
        <dbReference type="ChEBI" id="CHEBI:43474"/>
        <dbReference type="ChEBI" id="CHEBI:65317"/>
        <dbReference type="EC" id="3.1.3.89"/>
    </reaction>
</comment>
<comment type="cofactor">
    <cofactor evidence="3">
        <name>Co(2+)</name>
        <dbReference type="ChEBI" id="CHEBI:48828"/>
    </cofactor>
</comment>
<reference evidence="9" key="2">
    <citation type="journal article" date="2021" name="PeerJ">
        <title>Extensive microbial diversity within the chicken gut microbiome revealed by metagenomics and culture.</title>
        <authorList>
            <person name="Gilroy R."/>
            <person name="Ravi A."/>
            <person name="Getino M."/>
            <person name="Pursley I."/>
            <person name="Horton D.L."/>
            <person name="Alikhan N.F."/>
            <person name="Baker D."/>
            <person name="Gharbi K."/>
            <person name="Hall N."/>
            <person name="Watson M."/>
            <person name="Adriaenssens E.M."/>
            <person name="Foster-Nyarko E."/>
            <person name="Jarju S."/>
            <person name="Secka A."/>
            <person name="Antonio M."/>
            <person name="Oren A."/>
            <person name="Chaudhuri R.R."/>
            <person name="La Ragione R."/>
            <person name="Hildebrand F."/>
            <person name="Pallen M.J."/>
        </authorList>
    </citation>
    <scope>NUCLEOTIDE SEQUENCE</scope>
    <source>
        <strain evidence="9">CHK190-19873</strain>
    </source>
</reference>
<dbReference type="InterPro" id="IPR003607">
    <property type="entry name" value="HD/PDEase_dom"/>
</dbReference>
<proteinExistence type="predicted"/>
<dbReference type="InterPro" id="IPR039356">
    <property type="entry name" value="YfbR/HDDC2"/>
</dbReference>
<protein>
    <recommendedName>
        <fullName evidence="5">5'-deoxynucleotidase</fullName>
        <ecNumber evidence="5">3.1.3.89</ecNumber>
    </recommendedName>
</protein>
<feature type="domain" description="HD/PDEase" evidence="8">
    <location>
        <begin position="29"/>
        <end position="144"/>
    </location>
</feature>
<name>A0A9D1JKA2_9FIRM</name>
<comment type="cofactor">
    <cofactor evidence="2">
        <name>Mn(2+)</name>
        <dbReference type="ChEBI" id="CHEBI:29035"/>
    </cofactor>
</comment>
<dbReference type="Gene3D" id="1.10.3210.10">
    <property type="entry name" value="Hypothetical protein af1432"/>
    <property type="match status" value="1"/>
</dbReference>
<evidence type="ECO:0000256" key="6">
    <source>
        <dbReference type="ARBA" id="ARBA00022723"/>
    </source>
</evidence>
<evidence type="ECO:0000313" key="10">
    <source>
        <dbReference type="Proteomes" id="UP000823935"/>
    </source>
</evidence>
<evidence type="ECO:0000256" key="1">
    <source>
        <dbReference type="ARBA" id="ARBA00001638"/>
    </source>
</evidence>